<name>A0A1R3H7D5_COCAP</name>
<dbReference type="Gramene" id="OMO66251">
    <property type="protein sequence ID" value="OMO66251"/>
    <property type="gene ID" value="CCACVL1_21240"/>
</dbReference>
<organism evidence="1 2">
    <name type="scientific">Corchorus capsularis</name>
    <name type="common">Jute</name>
    <dbReference type="NCBI Taxonomy" id="210143"/>
    <lineage>
        <taxon>Eukaryota</taxon>
        <taxon>Viridiplantae</taxon>
        <taxon>Streptophyta</taxon>
        <taxon>Embryophyta</taxon>
        <taxon>Tracheophyta</taxon>
        <taxon>Spermatophyta</taxon>
        <taxon>Magnoliopsida</taxon>
        <taxon>eudicotyledons</taxon>
        <taxon>Gunneridae</taxon>
        <taxon>Pentapetalae</taxon>
        <taxon>rosids</taxon>
        <taxon>malvids</taxon>
        <taxon>Malvales</taxon>
        <taxon>Malvaceae</taxon>
        <taxon>Grewioideae</taxon>
        <taxon>Apeibeae</taxon>
        <taxon>Corchorus</taxon>
    </lineage>
</organism>
<evidence type="ECO:0000313" key="2">
    <source>
        <dbReference type="Proteomes" id="UP000188268"/>
    </source>
</evidence>
<dbReference type="Proteomes" id="UP000188268">
    <property type="component" value="Unassembled WGS sequence"/>
</dbReference>
<dbReference type="PANTHER" id="PTHR21597:SF0">
    <property type="entry name" value="THO COMPLEX SUBUNIT 2"/>
    <property type="match status" value="1"/>
</dbReference>
<dbReference type="PANTHER" id="PTHR21597">
    <property type="entry name" value="THO2 PROTEIN"/>
    <property type="match status" value="1"/>
</dbReference>
<proteinExistence type="predicted"/>
<dbReference type="GO" id="GO:0006406">
    <property type="term" value="P:mRNA export from nucleus"/>
    <property type="evidence" value="ECO:0007669"/>
    <property type="project" value="InterPro"/>
</dbReference>
<dbReference type="EMBL" id="AWWV01012544">
    <property type="protein sequence ID" value="OMO66251.1"/>
    <property type="molecule type" value="Genomic_DNA"/>
</dbReference>
<dbReference type="InterPro" id="IPR040007">
    <property type="entry name" value="Tho2"/>
</dbReference>
<comment type="caution">
    <text evidence="1">The sequence shown here is derived from an EMBL/GenBank/DDBJ whole genome shotgun (WGS) entry which is preliminary data.</text>
</comment>
<dbReference type="Gene3D" id="1.25.40.1030">
    <property type="match status" value="1"/>
</dbReference>
<dbReference type="GO" id="GO:0000445">
    <property type="term" value="C:THO complex part of transcription export complex"/>
    <property type="evidence" value="ECO:0007669"/>
    <property type="project" value="TreeGrafter"/>
</dbReference>
<keyword evidence="2" id="KW-1185">Reference proteome</keyword>
<dbReference type="OrthoDB" id="1713163at2759"/>
<reference evidence="1 2" key="1">
    <citation type="submission" date="2013-09" db="EMBL/GenBank/DDBJ databases">
        <title>Corchorus capsularis genome sequencing.</title>
        <authorList>
            <person name="Alam M."/>
            <person name="Haque M.S."/>
            <person name="Islam M.S."/>
            <person name="Emdad E.M."/>
            <person name="Islam M.M."/>
            <person name="Ahmed B."/>
            <person name="Halim A."/>
            <person name="Hossen Q.M.M."/>
            <person name="Hossain M.Z."/>
            <person name="Ahmed R."/>
            <person name="Khan M.M."/>
            <person name="Islam R."/>
            <person name="Rashid M.M."/>
            <person name="Khan S.A."/>
            <person name="Rahman M.S."/>
            <person name="Alam M."/>
        </authorList>
    </citation>
    <scope>NUCLEOTIDE SEQUENCE [LARGE SCALE GENOMIC DNA]</scope>
    <source>
        <strain evidence="2">cv. CVL-1</strain>
        <tissue evidence="1">Whole seedling</tissue>
    </source>
</reference>
<dbReference type="AlphaFoldDB" id="A0A1R3H7D5"/>
<dbReference type="STRING" id="210143.A0A1R3H7D5"/>
<dbReference type="GO" id="GO:0006397">
    <property type="term" value="P:mRNA processing"/>
    <property type="evidence" value="ECO:0007669"/>
    <property type="project" value="InterPro"/>
</dbReference>
<sequence length="255" mass="28860">MAQHRSVVLINAHSPYIKMVSEQFERCHRTLLQYVEFLCSAFTPAAAYAQLIPSLDDLVHLYHLDPEMTMKQIRLQQAQSLDLGPPRWAELLDTVKTMLPSKAWNDLSPDLYPNSQRDTYGQFIKLCRFSLKRCSGLQWHPDVATQLVVESTVLSADPIPQKSDGLHESVDPSFDDVVQRALVVGDYKGAVARCIAANKIADALVIAHVDGASLCDNTRDQYLKNEPFTLPEGELNSFVCMELKYLFIYPFENRN</sequence>
<evidence type="ECO:0000313" key="1">
    <source>
        <dbReference type="EMBL" id="OMO66251.1"/>
    </source>
</evidence>
<protein>
    <submittedName>
        <fullName evidence="1">Uncharacterized protein</fullName>
    </submittedName>
</protein>
<gene>
    <name evidence="1" type="ORF">CCACVL1_21240</name>
</gene>
<dbReference type="GO" id="GO:0003729">
    <property type="term" value="F:mRNA binding"/>
    <property type="evidence" value="ECO:0007669"/>
    <property type="project" value="TreeGrafter"/>
</dbReference>
<accession>A0A1R3H7D5</accession>